<reference evidence="1 2" key="1">
    <citation type="submission" date="2017-03" db="EMBL/GenBank/DDBJ databases">
        <title>Genomes of endolithic fungi from Antarctica.</title>
        <authorList>
            <person name="Coleine C."/>
            <person name="Masonjones S."/>
            <person name="Stajich J.E."/>
        </authorList>
    </citation>
    <scope>NUCLEOTIDE SEQUENCE [LARGE SCALE GENOMIC DNA]</scope>
    <source>
        <strain evidence="1 2">CCFEE 6315</strain>
    </source>
</reference>
<accession>A0A4U0U3F4</accession>
<name>A0A4U0U3F4_9PEZI</name>
<dbReference type="AlphaFoldDB" id="A0A4U0U3F4"/>
<evidence type="ECO:0000313" key="1">
    <source>
        <dbReference type="EMBL" id="TKA29427.1"/>
    </source>
</evidence>
<organism evidence="1 2">
    <name type="scientific">Salinomyces thailandicus</name>
    <dbReference type="NCBI Taxonomy" id="706561"/>
    <lineage>
        <taxon>Eukaryota</taxon>
        <taxon>Fungi</taxon>
        <taxon>Dikarya</taxon>
        <taxon>Ascomycota</taxon>
        <taxon>Pezizomycotina</taxon>
        <taxon>Dothideomycetes</taxon>
        <taxon>Dothideomycetidae</taxon>
        <taxon>Mycosphaerellales</taxon>
        <taxon>Teratosphaeriaceae</taxon>
        <taxon>Salinomyces</taxon>
    </lineage>
</organism>
<dbReference type="OrthoDB" id="426882at2759"/>
<protein>
    <submittedName>
        <fullName evidence="1">Uncharacterized protein</fullName>
    </submittedName>
</protein>
<comment type="caution">
    <text evidence="1">The sequence shown here is derived from an EMBL/GenBank/DDBJ whole genome shotgun (WGS) entry which is preliminary data.</text>
</comment>
<sequence length="418" mass="45531">MSPNEAEDEDLRPSKKRPKITVACDRCRSPAGAACNYRATSSIDEIATSLSDRLAEVERKLTAFQKSQHVELLQSRPVSHANEDSGAQYDDGGHPIVHTGAASRLLYCWSRIGVMCTLPNLDPFTCLDEATEHASDAYSQLVASGESAEVFDQHASEGRLEQAVDSLATNGMGRLPSRLGVLLRHYIGFDVAKLRVNLPLVNGSQKPSSSLAFNDLCIATVAFLSAEGSTLGAVAGLQLLLARSWSLHTLSADYSVPGMLLLGSLLDTLALAPVQALGLLHVAGNIIERASRVAPVPPAYEKLKFILECDLLTEVDGGKDSYYEALVRDKVETAIRFYSCQFYLNRPILYFVTHEDLEDAYISRDSASVTSPSLALPPWIYDACCICIENAALALNLILRTPRMLLVGRFFNCFMDAV</sequence>
<keyword evidence="2" id="KW-1185">Reference proteome</keyword>
<dbReference type="EMBL" id="NAJL01000014">
    <property type="protein sequence ID" value="TKA29427.1"/>
    <property type="molecule type" value="Genomic_DNA"/>
</dbReference>
<proteinExistence type="predicted"/>
<gene>
    <name evidence="1" type="ORF">B0A50_03439</name>
</gene>
<dbReference type="Proteomes" id="UP000308549">
    <property type="component" value="Unassembled WGS sequence"/>
</dbReference>
<evidence type="ECO:0000313" key="2">
    <source>
        <dbReference type="Proteomes" id="UP000308549"/>
    </source>
</evidence>